<keyword evidence="1" id="KW-0812">Transmembrane</keyword>
<protein>
    <recommendedName>
        <fullName evidence="4">NVEALA protein</fullName>
    </recommendedName>
</protein>
<evidence type="ECO:0008006" key="4">
    <source>
        <dbReference type="Google" id="ProtNLM"/>
    </source>
</evidence>
<proteinExistence type="predicted"/>
<dbReference type="EMBL" id="ACCH01000152">
    <property type="protein sequence ID" value="EEF90397.1"/>
    <property type="molecule type" value="Genomic_DNA"/>
</dbReference>
<evidence type="ECO:0000313" key="3">
    <source>
        <dbReference type="Proteomes" id="UP000003711"/>
    </source>
</evidence>
<name>E2NCD4_9BACE</name>
<sequence>MVGKKTIKFPPSSIQRFLPLLALNNIKCKGTMRNKMKFIGIAMILVVVALGYSKSRQPENLDTLLLDNVEALAAGEAADGGDCIGSGSIVCPFNNTEVAHVLVYYSLPH</sequence>
<dbReference type="HOGENOM" id="CLU_173809_2_0_10"/>
<feature type="transmembrane region" description="Helical" evidence="1">
    <location>
        <begin position="36"/>
        <end position="53"/>
    </location>
</feature>
<dbReference type="AlphaFoldDB" id="E2NCD4"/>
<evidence type="ECO:0000313" key="2">
    <source>
        <dbReference type="EMBL" id="EEF90397.1"/>
    </source>
</evidence>
<reference evidence="2 3" key="2">
    <citation type="submission" date="2009-01" db="EMBL/GenBank/DDBJ databases">
        <title>Draft genome sequence of Bacteroides cellulosilyticus (DSM 14838).</title>
        <authorList>
            <person name="Sudarsanam P."/>
            <person name="Ley R."/>
            <person name="Guruge J."/>
            <person name="Turnbaugh P.J."/>
            <person name="Mahowald M."/>
            <person name="Liep D."/>
            <person name="Gordon J."/>
        </authorList>
    </citation>
    <scope>NUCLEOTIDE SEQUENCE [LARGE SCALE GENOMIC DNA]</scope>
    <source>
        <strain evidence="2 3">DSM 14838</strain>
    </source>
</reference>
<accession>E2NCD4</accession>
<keyword evidence="1" id="KW-0472">Membrane</keyword>
<keyword evidence="1" id="KW-1133">Transmembrane helix</keyword>
<gene>
    <name evidence="2" type="ORF">BACCELL_01941</name>
</gene>
<organism evidence="2 3">
    <name type="scientific">Bacteroides cellulosilyticus DSM 14838</name>
    <dbReference type="NCBI Taxonomy" id="537012"/>
    <lineage>
        <taxon>Bacteria</taxon>
        <taxon>Pseudomonadati</taxon>
        <taxon>Bacteroidota</taxon>
        <taxon>Bacteroidia</taxon>
        <taxon>Bacteroidales</taxon>
        <taxon>Bacteroidaceae</taxon>
        <taxon>Bacteroides</taxon>
    </lineage>
</organism>
<dbReference type="Proteomes" id="UP000003711">
    <property type="component" value="Unassembled WGS sequence"/>
</dbReference>
<evidence type="ECO:0000256" key="1">
    <source>
        <dbReference type="SAM" id="Phobius"/>
    </source>
</evidence>
<reference evidence="2 3" key="1">
    <citation type="submission" date="2008-12" db="EMBL/GenBank/DDBJ databases">
        <authorList>
            <person name="Fulton L."/>
            <person name="Clifton S."/>
            <person name="Fulton B."/>
            <person name="Xu J."/>
            <person name="Minx P."/>
            <person name="Pepin K.H."/>
            <person name="Johnson M."/>
            <person name="Bhonagiri V."/>
            <person name="Nash W.E."/>
            <person name="Mardis E.R."/>
            <person name="Wilson R.K."/>
        </authorList>
    </citation>
    <scope>NUCLEOTIDE SEQUENCE [LARGE SCALE GENOMIC DNA]</scope>
    <source>
        <strain evidence="2 3">DSM 14838</strain>
    </source>
</reference>
<comment type="caution">
    <text evidence="2">The sequence shown here is derived from an EMBL/GenBank/DDBJ whole genome shotgun (WGS) entry which is preliminary data.</text>
</comment>